<evidence type="ECO:0000259" key="1">
    <source>
        <dbReference type="Pfam" id="PF00149"/>
    </source>
</evidence>
<dbReference type="GO" id="GO:0016787">
    <property type="term" value="F:hydrolase activity"/>
    <property type="evidence" value="ECO:0007669"/>
    <property type="project" value="InterPro"/>
</dbReference>
<reference evidence="3" key="1">
    <citation type="journal article" date="2011" name="Science">
        <title>The plant cell wall-decomposing machinery underlies the functional diversity of forest fungi.</title>
        <authorList>
            <person name="Eastwood D.C."/>
            <person name="Floudas D."/>
            <person name="Binder M."/>
            <person name="Majcherczyk A."/>
            <person name="Schneider P."/>
            <person name="Aerts A."/>
            <person name="Asiegbu F.O."/>
            <person name="Baker S.E."/>
            <person name="Barry K."/>
            <person name="Bendiksby M."/>
            <person name="Blumentritt M."/>
            <person name="Coutinho P.M."/>
            <person name="Cullen D."/>
            <person name="de Vries R.P."/>
            <person name="Gathman A."/>
            <person name="Goodell B."/>
            <person name="Henrissat B."/>
            <person name="Ihrmark K."/>
            <person name="Kauserud H."/>
            <person name="Kohler A."/>
            <person name="LaButti K."/>
            <person name="Lapidus A."/>
            <person name="Lavin J.L."/>
            <person name="Lee Y.-H."/>
            <person name="Lindquist E."/>
            <person name="Lilly W."/>
            <person name="Lucas S."/>
            <person name="Morin E."/>
            <person name="Murat C."/>
            <person name="Oguiza J.A."/>
            <person name="Park J."/>
            <person name="Pisabarro A.G."/>
            <person name="Riley R."/>
            <person name="Rosling A."/>
            <person name="Salamov A."/>
            <person name="Schmidt O."/>
            <person name="Schmutz J."/>
            <person name="Skrede I."/>
            <person name="Stenlid J."/>
            <person name="Wiebenga A."/>
            <person name="Xie X."/>
            <person name="Kuees U."/>
            <person name="Hibbett D.S."/>
            <person name="Hoffmeister D."/>
            <person name="Hoegberg N."/>
            <person name="Martin F."/>
            <person name="Grigoriev I.V."/>
            <person name="Watkinson S.C."/>
        </authorList>
    </citation>
    <scope>NUCLEOTIDE SEQUENCE [LARGE SCALE GENOMIC DNA]</scope>
    <source>
        <strain evidence="3">strain S7.3</strain>
    </source>
</reference>
<name>F8Q6D1_SERL3</name>
<sequence>MSAADSARIYADLQQDIPCHPGPDWTRFVCISDTHSELFDVPPGDVLLHAGDLSSWGSFPQLKVTLDWLGSLEHPVKIFSNACVRIIAGNHDVMILMRHGEELRILDVLNARSYIRSQVMKDAGIHYLEHESFCFTTSVGREWKVYGSPAAPTYVQGSFQYSNSEEGNAIYSRIPSDIDILITHTPPYMTLDRTRKGKHAGCDILSAKLEELRKCRLHVFGHIHEAYGASAKCDDSSREIKRVSVNAAVARSETAIVVDLRN</sequence>
<dbReference type="PANTHER" id="PTHR12905:SF0">
    <property type="entry name" value="CALCINEURIN-LIKE PHOSPHOESTERASE DOMAIN-CONTAINING PROTEIN"/>
    <property type="match status" value="1"/>
</dbReference>
<dbReference type="Gene3D" id="3.60.21.10">
    <property type="match status" value="1"/>
</dbReference>
<evidence type="ECO:0000313" key="2">
    <source>
        <dbReference type="EMBL" id="EGN96169.1"/>
    </source>
</evidence>
<dbReference type="OMA" id="HTPPYGI"/>
<dbReference type="STRING" id="936435.F8Q6D1"/>
<dbReference type="CDD" id="cd07379">
    <property type="entry name" value="MPP_239FB"/>
    <property type="match status" value="1"/>
</dbReference>
<dbReference type="OrthoDB" id="630188at2759"/>
<protein>
    <recommendedName>
        <fullName evidence="1">Calcineurin-like phosphoesterase domain-containing protein</fullName>
    </recommendedName>
</protein>
<organism evidence="3">
    <name type="scientific">Serpula lacrymans var. lacrymans (strain S7.3)</name>
    <name type="common">Dry rot fungus</name>
    <dbReference type="NCBI Taxonomy" id="936435"/>
    <lineage>
        <taxon>Eukaryota</taxon>
        <taxon>Fungi</taxon>
        <taxon>Dikarya</taxon>
        <taxon>Basidiomycota</taxon>
        <taxon>Agaricomycotina</taxon>
        <taxon>Agaricomycetes</taxon>
        <taxon>Agaricomycetidae</taxon>
        <taxon>Boletales</taxon>
        <taxon>Coniophorineae</taxon>
        <taxon>Serpulaceae</taxon>
        <taxon>Serpula</taxon>
    </lineage>
</organism>
<dbReference type="AlphaFoldDB" id="F8Q6D1"/>
<dbReference type="HOGENOM" id="CLU_041441_4_0_1"/>
<dbReference type="InParanoid" id="F8Q6D1"/>
<dbReference type="PANTHER" id="PTHR12905">
    <property type="entry name" value="METALLOPHOSPHOESTERASE"/>
    <property type="match status" value="1"/>
</dbReference>
<gene>
    <name evidence="2" type="ORF">SERLA73DRAFT_59287</name>
</gene>
<accession>F8Q6D1</accession>
<dbReference type="InterPro" id="IPR029052">
    <property type="entry name" value="Metallo-depent_PP-like"/>
</dbReference>
<feature type="domain" description="Calcineurin-like phosphoesterase" evidence="1">
    <location>
        <begin position="27"/>
        <end position="225"/>
    </location>
</feature>
<dbReference type="Proteomes" id="UP000008063">
    <property type="component" value="Unassembled WGS sequence"/>
</dbReference>
<keyword evidence="3" id="KW-1185">Reference proteome</keyword>
<proteinExistence type="predicted"/>
<dbReference type="InterPro" id="IPR051693">
    <property type="entry name" value="UPF0046_metallophosphoest"/>
</dbReference>
<dbReference type="Pfam" id="PF00149">
    <property type="entry name" value="Metallophos"/>
    <property type="match status" value="1"/>
</dbReference>
<evidence type="ECO:0000313" key="3">
    <source>
        <dbReference type="Proteomes" id="UP000008063"/>
    </source>
</evidence>
<dbReference type="InterPro" id="IPR004843">
    <property type="entry name" value="Calcineurin-like_PHP"/>
</dbReference>
<dbReference type="SUPFAM" id="SSF56300">
    <property type="entry name" value="Metallo-dependent phosphatases"/>
    <property type="match status" value="1"/>
</dbReference>
<dbReference type="EMBL" id="GL945484">
    <property type="protein sequence ID" value="EGN96169.1"/>
    <property type="molecule type" value="Genomic_DNA"/>
</dbReference>